<dbReference type="PIRSF" id="PIRSF005413">
    <property type="entry name" value="COX11"/>
    <property type="match status" value="1"/>
</dbReference>
<keyword evidence="7 10" id="KW-1133">Transmembrane helix</keyword>
<keyword evidence="5 10" id="KW-0812">Transmembrane</keyword>
<evidence type="ECO:0000256" key="8">
    <source>
        <dbReference type="ARBA" id="ARBA00023008"/>
    </source>
</evidence>
<dbReference type="RefSeq" id="WP_256616217.1">
    <property type="nucleotide sequence ID" value="NZ_JANIBK010000098.1"/>
</dbReference>
<proteinExistence type="inferred from homology"/>
<dbReference type="EMBL" id="JANIBK010000098">
    <property type="protein sequence ID" value="MCQ8129789.1"/>
    <property type="molecule type" value="Genomic_DNA"/>
</dbReference>
<name>A0ABT1U7G1_9GAMM</name>
<keyword evidence="12" id="KW-1185">Reference proteome</keyword>
<dbReference type="Pfam" id="PF04442">
    <property type="entry name" value="CtaG_Cox11"/>
    <property type="match status" value="1"/>
</dbReference>
<comment type="subcellular location">
    <subcellularLocation>
        <location evidence="2">Cell inner membrane</location>
        <topology evidence="2">Single-pass type II membrane protein</topology>
        <orientation evidence="2">Periplasmic side</orientation>
    </subcellularLocation>
</comment>
<dbReference type="Gene3D" id="2.60.370.10">
    <property type="entry name" value="Ctag/Cox11"/>
    <property type="match status" value="1"/>
</dbReference>
<evidence type="ECO:0000256" key="6">
    <source>
        <dbReference type="ARBA" id="ARBA00022968"/>
    </source>
</evidence>
<dbReference type="InterPro" id="IPR023471">
    <property type="entry name" value="CtaG/Cox11_dom_sf"/>
</dbReference>
<evidence type="ECO:0000313" key="11">
    <source>
        <dbReference type="EMBL" id="MCQ8129789.1"/>
    </source>
</evidence>
<protein>
    <recommendedName>
        <fullName evidence="4">Cytochrome c oxidase assembly protein CtaG</fullName>
    </recommendedName>
</protein>
<keyword evidence="9 10" id="KW-0472">Membrane</keyword>
<evidence type="ECO:0000256" key="3">
    <source>
        <dbReference type="ARBA" id="ARBA00009620"/>
    </source>
</evidence>
<keyword evidence="6" id="KW-0735">Signal-anchor</keyword>
<dbReference type="PANTHER" id="PTHR21320:SF3">
    <property type="entry name" value="CYTOCHROME C OXIDASE ASSEMBLY PROTEIN COX11, MITOCHONDRIAL-RELATED"/>
    <property type="match status" value="1"/>
</dbReference>
<dbReference type="SUPFAM" id="SSF110111">
    <property type="entry name" value="Ctag/Cox11"/>
    <property type="match status" value="1"/>
</dbReference>
<evidence type="ECO:0000256" key="9">
    <source>
        <dbReference type="ARBA" id="ARBA00023136"/>
    </source>
</evidence>
<evidence type="ECO:0000256" key="2">
    <source>
        <dbReference type="ARBA" id="ARBA00004382"/>
    </source>
</evidence>
<dbReference type="Proteomes" id="UP001524586">
    <property type="component" value="Unassembled WGS sequence"/>
</dbReference>
<comment type="similarity">
    <text evidence="3">Belongs to the COX11/CtaG family.</text>
</comment>
<gene>
    <name evidence="11" type="ORF">NP596_15120</name>
</gene>
<reference evidence="11 12" key="1">
    <citation type="submission" date="2022-07" db="EMBL/GenBank/DDBJ databases">
        <title>Methylomonas rivi sp. nov., Methylomonas rosea sp. nov., Methylomonas aureus sp. nov. and Methylomonas subterranea sp. nov., four novel methanotrophs isolated from a freshwater creek and the deep terrestrial subsurface.</title>
        <authorList>
            <person name="Abin C."/>
            <person name="Sankaranarayanan K."/>
            <person name="Garner C."/>
            <person name="Sindelar R."/>
            <person name="Kotary K."/>
            <person name="Garner R."/>
            <person name="Barclay S."/>
            <person name="Lawson P."/>
            <person name="Krumholz L."/>
        </authorList>
    </citation>
    <scope>NUCLEOTIDE SEQUENCE [LARGE SCALE GENOMIC DNA]</scope>
    <source>
        <strain evidence="11 12">WSC-6</strain>
    </source>
</reference>
<accession>A0ABT1U7G1</accession>
<keyword evidence="8" id="KW-0186">Copper</keyword>
<evidence type="ECO:0000256" key="10">
    <source>
        <dbReference type="SAM" id="Phobius"/>
    </source>
</evidence>
<sequence length="180" mass="20546">MSDELKRKNTTLAKKLVIVALLMFGFGYALVPIYDVLCDITGQNAKLKEAVEADQAFAVDEGREVSVEFVTSVNESTPLDFRVETRSMKVHPGQYYTVNFYAKNNLPQQVKAQAIPSITPGLAEEFFKKVQCFCFELQTFEANEEKTMPVRFVVNPKLPERYKTITLSYTFFDRTNNTEN</sequence>
<evidence type="ECO:0000256" key="4">
    <source>
        <dbReference type="ARBA" id="ARBA00015384"/>
    </source>
</evidence>
<evidence type="ECO:0000313" key="12">
    <source>
        <dbReference type="Proteomes" id="UP001524586"/>
    </source>
</evidence>
<evidence type="ECO:0000256" key="7">
    <source>
        <dbReference type="ARBA" id="ARBA00022989"/>
    </source>
</evidence>
<dbReference type="InterPro" id="IPR007533">
    <property type="entry name" value="Cyt_c_oxidase_assmbl_CtaG"/>
</dbReference>
<comment type="function">
    <text evidence="1">Exerts its effect at some terminal stage of cytochrome c oxidase synthesis, probably by being involved in the insertion of the copper B into subunit I.</text>
</comment>
<feature type="transmembrane region" description="Helical" evidence="10">
    <location>
        <begin position="12"/>
        <end position="34"/>
    </location>
</feature>
<evidence type="ECO:0000256" key="5">
    <source>
        <dbReference type="ARBA" id="ARBA00022692"/>
    </source>
</evidence>
<dbReference type="NCBIfam" id="NF003465">
    <property type="entry name" value="PRK05089.1"/>
    <property type="match status" value="1"/>
</dbReference>
<organism evidence="11 12">
    <name type="scientific">Methylomonas rivi</name>
    <dbReference type="NCBI Taxonomy" id="2952226"/>
    <lineage>
        <taxon>Bacteria</taxon>
        <taxon>Pseudomonadati</taxon>
        <taxon>Pseudomonadota</taxon>
        <taxon>Gammaproteobacteria</taxon>
        <taxon>Methylococcales</taxon>
        <taxon>Methylococcaceae</taxon>
        <taxon>Methylomonas</taxon>
    </lineage>
</organism>
<dbReference type="PANTHER" id="PTHR21320">
    <property type="entry name" value="CYTOCHROME C OXIDASE ASSEMBLY PROTEIN COX11-RELATED"/>
    <property type="match status" value="1"/>
</dbReference>
<evidence type="ECO:0000256" key="1">
    <source>
        <dbReference type="ARBA" id="ARBA00004007"/>
    </source>
</evidence>
<comment type="caution">
    <text evidence="11">The sequence shown here is derived from an EMBL/GenBank/DDBJ whole genome shotgun (WGS) entry which is preliminary data.</text>
</comment>